<reference evidence="2" key="1">
    <citation type="journal article" date="2022" name="Mol. Ecol. Resour.">
        <title>The genomes of chicory, endive, great burdock and yacon provide insights into Asteraceae palaeo-polyploidization history and plant inulin production.</title>
        <authorList>
            <person name="Fan W."/>
            <person name="Wang S."/>
            <person name="Wang H."/>
            <person name="Wang A."/>
            <person name="Jiang F."/>
            <person name="Liu H."/>
            <person name="Zhao H."/>
            <person name="Xu D."/>
            <person name="Zhang Y."/>
        </authorList>
    </citation>
    <scope>NUCLEOTIDE SEQUENCE [LARGE SCALE GENOMIC DNA]</scope>
    <source>
        <strain evidence="2">cv. Yunnan</strain>
    </source>
</reference>
<proteinExistence type="predicted"/>
<accession>A0ACB9JEB5</accession>
<protein>
    <submittedName>
        <fullName evidence="1">Uncharacterized protein</fullName>
    </submittedName>
</protein>
<gene>
    <name evidence="1" type="ORF">L1987_12316</name>
</gene>
<dbReference type="EMBL" id="CM042021">
    <property type="protein sequence ID" value="KAI3818507.1"/>
    <property type="molecule type" value="Genomic_DNA"/>
</dbReference>
<reference evidence="1 2" key="2">
    <citation type="journal article" date="2022" name="Mol. Ecol. Resour.">
        <title>The genomes of chicory, endive, great burdock and yacon provide insights into Asteraceae paleo-polyploidization history and plant inulin production.</title>
        <authorList>
            <person name="Fan W."/>
            <person name="Wang S."/>
            <person name="Wang H."/>
            <person name="Wang A."/>
            <person name="Jiang F."/>
            <person name="Liu H."/>
            <person name="Zhao H."/>
            <person name="Xu D."/>
            <person name="Zhang Y."/>
        </authorList>
    </citation>
    <scope>NUCLEOTIDE SEQUENCE [LARGE SCALE GENOMIC DNA]</scope>
    <source>
        <strain evidence="2">cv. Yunnan</strain>
        <tissue evidence="1">Leaves</tissue>
    </source>
</reference>
<organism evidence="1 2">
    <name type="scientific">Smallanthus sonchifolius</name>
    <dbReference type="NCBI Taxonomy" id="185202"/>
    <lineage>
        <taxon>Eukaryota</taxon>
        <taxon>Viridiplantae</taxon>
        <taxon>Streptophyta</taxon>
        <taxon>Embryophyta</taxon>
        <taxon>Tracheophyta</taxon>
        <taxon>Spermatophyta</taxon>
        <taxon>Magnoliopsida</taxon>
        <taxon>eudicotyledons</taxon>
        <taxon>Gunneridae</taxon>
        <taxon>Pentapetalae</taxon>
        <taxon>asterids</taxon>
        <taxon>campanulids</taxon>
        <taxon>Asterales</taxon>
        <taxon>Asteraceae</taxon>
        <taxon>Asteroideae</taxon>
        <taxon>Heliantheae alliance</taxon>
        <taxon>Millerieae</taxon>
        <taxon>Smallanthus</taxon>
    </lineage>
</organism>
<evidence type="ECO:0000313" key="1">
    <source>
        <dbReference type="EMBL" id="KAI3818507.1"/>
    </source>
</evidence>
<keyword evidence="2" id="KW-1185">Reference proteome</keyword>
<dbReference type="Proteomes" id="UP001056120">
    <property type="component" value="Linkage Group LG04"/>
</dbReference>
<name>A0ACB9JEB5_9ASTR</name>
<evidence type="ECO:0000313" key="2">
    <source>
        <dbReference type="Proteomes" id="UP001056120"/>
    </source>
</evidence>
<comment type="caution">
    <text evidence="1">The sequence shown here is derived from an EMBL/GenBank/DDBJ whole genome shotgun (WGS) entry which is preliminary data.</text>
</comment>
<sequence length="192" mass="20987">MEPYKVLFCLFLIPLHSSTASNDCPTSYCGQSFTEVRFPFRLINQQPENCSLAGIDLRCASNMMIINLLRSDQPYDDGFTSQLDEDITLTWAPPDYEKCEAPGGSCGYVNNTTQMTPGGSSSLASLAIACFMCMKDRRNVLMNNRRSTITAVTPEDAIAPPNVVGLDQATIESYAKVVLGESKRLPGHDDAA</sequence>